<reference evidence="2" key="1">
    <citation type="journal article" date="2019" name="Int. J. Syst. Evol. Microbiol.">
        <title>The Global Catalogue of Microorganisms (GCM) 10K type strain sequencing project: providing services to taxonomists for standard genome sequencing and annotation.</title>
        <authorList>
            <consortium name="The Broad Institute Genomics Platform"/>
            <consortium name="The Broad Institute Genome Sequencing Center for Infectious Disease"/>
            <person name="Wu L."/>
            <person name="Ma J."/>
        </authorList>
    </citation>
    <scope>NUCLEOTIDE SEQUENCE [LARGE SCALE GENOMIC DNA]</scope>
    <source>
        <strain evidence="2">JCM 18459</strain>
    </source>
</reference>
<dbReference type="RefSeq" id="WP_345453281.1">
    <property type="nucleotide sequence ID" value="NZ_BAABKG010000001.1"/>
</dbReference>
<accession>A0ABP9P5M2</accession>
<dbReference type="Gene3D" id="3.40.50.300">
    <property type="entry name" value="P-loop containing nucleotide triphosphate hydrolases"/>
    <property type="match status" value="1"/>
</dbReference>
<gene>
    <name evidence="1" type="ORF">GCM10023340_01340</name>
</gene>
<evidence type="ECO:0000313" key="1">
    <source>
        <dbReference type="EMBL" id="GAA5140734.1"/>
    </source>
</evidence>
<organism evidence="1 2">
    <name type="scientific">Nocardioides marinquilinus</name>
    <dbReference type="NCBI Taxonomy" id="1210400"/>
    <lineage>
        <taxon>Bacteria</taxon>
        <taxon>Bacillati</taxon>
        <taxon>Actinomycetota</taxon>
        <taxon>Actinomycetes</taxon>
        <taxon>Propionibacteriales</taxon>
        <taxon>Nocardioidaceae</taxon>
        <taxon>Nocardioides</taxon>
    </lineage>
</organism>
<evidence type="ECO:0008006" key="3">
    <source>
        <dbReference type="Google" id="ProtNLM"/>
    </source>
</evidence>
<dbReference type="SUPFAM" id="SSF52540">
    <property type="entry name" value="P-loop containing nucleoside triphosphate hydrolases"/>
    <property type="match status" value="1"/>
</dbReference>
<dbReference type="Proteomes" id="UP001500221">
    <property type="component" value="Unassembled WGS sequence"/>
</dbReference>
<comment type="caution">
    <text evidence="1">The sequence shown here is derived from an EMBL/GenBank/DDBJ whole genome shotgun (WGS) entry which is preliminary data.</text>
</comment>
<proteinExistence type="predicted"/>
<protein>
    <recommendedName>
        <fullName evidence="3">Sulfotransferase family protein</fullName>
    </recommendedName>
</protein>
<dbReference type="InterPro" id="IPR027417">
    <property type="entry name" value="P-loop_NTPase"/>
</dbReference>
<dbReference type="EMBL" id="BAABKG010000001">
    <property type="protein sequence ID" value="GAA5140734.1"/>
    <property type="molecule type" value="Genomic_DNA"/>
</dbReference>
<name>A0ABP9P5M2_9ACTN</name>
<evidence type="ECO:0000313" key="2">
    <source>
        <dbReference type="Proteomes" id="UP001500221"/>
    </source>
</evidence>
<keyword evidence="2" id="KW-1185">Reference proteome</keyword>
<sequence length="361" mass="40659">MSRTVYLHVGAPKTGTTYLQDRLALNAATLAEHGVHVPARNRLVSPALSHFRAALDLLGQDWGGAPGHARGSWNALMRRVSRLEGTVVISHEILAPAAPEVVARVRADLAAMGDTELHVVYSARDLGRQLPAAWQESIKQGRRWSYRRYLRKVQQGKPWFARAFDLPSVLETWGEGLPREHVHVVTVPHERGDELWHRFCRAFGIDPAWAPRESRRTNPSLGVAETVMLRHLNRRIDRVTRREAAFDQLLRDMLAQDQLVNRRSRPLLLPPRLHPWAVERAEAWIEWLAQSGVDVVGDPADLLPGPRATRRAYVDPDAVGPRPQLAAALDALAAMTHEAARRPDPTDRLVVKARDRLLRRD</sequence>